<sequence length="143" mass="15181">MAPRRRAAPADVAHGLARALGAYVRTVAEAVGVPREGTTCEVTDTATAYLALGCRSTEHPDRDVMLVWSASQGWVVSIETSPGEPPIVLSRSTGDLVPAPEAVARFVAESVTRRGSGLRPVILPPYADWSDLAERMELRASAS</sequence>
<evidence type="ECO:0000259" key="1">
    <source>
        <dbReference type="Pfam" id="PF19809"/>
    </source>
</evidence>
<keyword evidence="3" id="KW-1185">Reference proteome</keyword>
<accession>A0ABV9XS93</accession>
<dbReference type="EMBL" id="JBHSJB010000005">
    <property type="protein sequence ID" value="MFC5053240.1"/>
    <property type="molecule type" value="Genomic_DNA"/>
</dbReference>
<gene>
    <name evidence="2" type="ORF">ACFPFM_05645</name>
</gene>
<evidence type="ECO:0000313" key="3">
    <source>
        <dbReference type="Proteomes" id="UP001595833"/>
    </source>
</evidence>
<dbReference type="RefSeq" id="WP_344041224.1">
    <property type="nucleotide sequence ID" value="NZ_BAAAKE010000028.1"/>
</dbReference>
<evidence type="ECO:0000313" key="2">
    <source>
        <dbReference type="EMBL" id="MFC5053240.1"/>
    </source>
</evidence>
<reference evidence="3" key="1">
    <citation type="journal article" date="2019" name="Int. J. Syst. Evol. Microbiol.">
        <title>The Global Catalogue of Microorganisms (GCM) 10K type strain sequencing project: providing services to taxonomists for standard genome sequencing and annotation.</title>
        <authorList>
            <consortium name="The Broad Institute Genomics Platform"/>
            <consortium name="The Broad Institute Genome Sequencing Center for Infectious Disease"/>
            <person name="Wu L."/>
            <person name="Ma J."/>
        </authorList>
    </citation>
    <scope>NUCLEOTIDE SEQUENCE [LARGE SCALE GENOMIC DNA]</scope>
    <source>
        <strain evidence="3">KCTC 12848</strain>
    </source>
</reference>
<dbReference type="Proteomes" id="UP001595833">
    <property type="component" value="Unassembled WGS sequence"/>
</dbReference>
<protein>
    <submittedName>
        <fullName evidence="2">DUF6292 family protein</fullName>
    </submittedName>
</protein>
<organism evidence="2 3">
    <name type="scientific">Saccharothrix xinjiangensis</name>
    <dbReference type="NCBI Taxonomy" id="204798"/>
    <lineage>
        <taxon>Bacteria</taxon>
        <taxon>Bacillati</taxon>
        <taxon>Actinomycetota</taxon>
        <taxon>Actinomycetes</taxon>
        <taxon>Pseudonocardiales</taxon>
        <taxon>Pseudonocardiaceae</taxon>
        <taxon>Saccharothrix</taxon>
    </lineage>
</organism>
<comment type="caution">
    <text evidence="2">The sequence shown here is derived from an EMBL/GenBank/DDBJ whole genome shotgun (WGS) entry which is preliminary data.</text>
</comment>
<name>A0ABV9XS93_9PSEU</name>
<feature type="domain" description="DUF6292" evidence="1">
    <location>
        <begin position="23"/>
        <end position="109"/>
    </location>
</feature>
<proteinExistence type="predicted"/>
<dbReference type="Pfam" id="PF19809">
    <property type="entry name" value="DUF6292"/>
    <property type="match status" value="1"/>
</dbReference>
<dbReference type="InterPro" id="IPR046259">
    <property type="entry name" value="DUF6292"/>
</dbReference>